<evidence type="ECO:0000256" key="5">
    <source>
        <dbReference type="ARBA" id="ARBA00022630"/>
    </source>
</evidence>
<dbReference type="InterPro" id="IPR016167">
    <property type="entry name" value="FAD-bd_PCMH_sub1"/>
</dbReference>
<evidence type="ECO:0000313" key="15">
    <source>
        <dbReference type="RefSeq" id="XP_013208911.1"/>
    </source>
</evidence>
<gene>
    <name evidence="15" type="primary">LOC101990665</name>
</gene>
<keyword evidence="5" id="KW-0285">Flavoprotein</keyword>
<dbReference type="InterPro" id="IPR036884">
    <property type="entry name" value="2Fe-2S-bd_dom_sf"/>
</dbReference>
<dbReference type="InterPro" id="IPR008274">
    <property type="entry name" value="AldOxase/xan_DH_MoCoBD1"/>
</dbReference>
<evidence type="ECO:0000256" key="11">
    <source>
        <dbReference type="ARBA" id="ARBA00023014"/>
    </source>
</evidence>
<evidence type="ECO:0000256" key="10">
    <source>
        <dbReference type="ARBA" id="ARBA00023004"/>
    </source>
</evidence>
<dbReference type="InterPro" id="IPR036856">
    <property type="entry name" value="Ald_Oxase/Xan_DH_a/b_sf"/>
</dbReference>
<dbReference type="SUPFAM" id="SSF56176">
    <property type="entry name" value="FAD-binding/transporter-associated domain-like"/>
    <property type="match status" value="1"/>
</dbReference>
<dbReference type="InterPro" id="IPR002346">
    <property type="entry name" value="Mopterin_DH_FAD-bd"/>
</dbReference>
<dbReference type="SUPFAM" id="SSF54292">
    <property type="entry name" value="2Fe-2S ferredoxin-like"/>
    <property type="match status" value="1"/>
</dbReference>
<keyword evidence="4" id="KW-0500">Molybdenum</keyword>
<dbReference type="Pfam" id="PF02738">
    <property type="entry name" value="MoCoBD_1"/>
    <property type="match status" value="2"/>
</dbReference>
<evidence type="ECO:0000256" key="8">
    <source>
        <dbReference type="ARBA" id="ARBA00022827"/>
    </source>
</evidence>
<dbReference type="InterPro" id="IPR016208">
    <property type="entry name" value="Ald_Oxase/xanthine_DH-like"/>
</dbReference>
<dbReference type="InterPro" id="IPR001041">
    <property type="entry name" value="2Fe-2S_ferredoxin-type"/>
</dbReference>
<dbReference type="InterPro" id="IPR012675">
    <property type="entry name" value="Beta-grasp_dom_sf"/>
</dbReference>
<keyword evidence="9" id="KW-0560">Oxidoreductase</keyword>
<name>A0ABM1AV79_MICOH</name>
<reference evidence="15" key="1">
    <citation type="submission" date="2025-08" db="UniProtKB">
        <authorList>
            <consortium name="RefSeq"/>
        </authorList>
    </citation>
    <scope>IDENTIFICATION</scope>
</reference>
<dbReference type="SUPFAM" id="SSF47741">
    <property type="entry name" value="CO dehydrogenase ISP C-domain like"/>
    <property type="match status" value="1"/>
</dbReference>
<dbReference type="Gene3D" id="3.30.365.10">
    <property type="entry name" value="Aldehyde oxidase/xanthine dehydrogenase, molybdopterin binding domain"/>
    <property type="match status" value="6"/>
</dbReference>
<evidence type="ECO:0000256" key="9">
    <source>
        <dbReference type="ARBA" id="ARBA00023002"/>
    </source>
</evidence>
<evidence type="ECO:0000256" key="3">
    <source>
        <dbReference type="ARBA" id="ARBA00006849"/>
    </source>
</evidence>
<dbReference type="InterPro" id="IPR006058">
    <property type="entry name" value="2Fe2S_fd_BS"/>
</dbReference>
<sequence>MPSVSDSDELIFFVNGKKVVEKSPDPEVNLLFYLRKVLRLTGTKYGCGGGGCGACTVMVSRYDPKSKKIQYPFLGPGYALGERLAKCHGTQCGFCSPGMVMSIYTLLRNHPEPTPDQITEALGGNLCRCTGYRPIVESVKTFSPGSTVCQMKGSGQCCMDPDEGSFVSREEKICTKLYDKDEFQPLDPSQEPIFPPELIRMAEDPDKRRLTFRGPRTTWFVPVTLEDLLELKASYPKAPLVMGNTAVGPSIKFKGEFYPVFISPLRFPELHLVKNTENGATIGAGQSLAQLKDALDFLVSEQPKEKTKTFHALLKHLRTLAGPQIRNMAVRYLFFYKLSHSVYPFSVTEGEQQIPFDGAFFEGSPETNLKPEWVVVSVSIPYTTQWHFVAGLRLAQRQENAVAIVNAGMSVEFEEGTNTIKDLQMFFGSVAPKVVSASQTCKQLIGRQWDDQMLSDACRWVLEEIRIPAAAQGGMVEYRRTLIVSLLFKFYLKVRRWLNKMDPQKFPDIPEKFVSALDDFPIETPQGIQMFQCVDPNQPQQDPVGRPVMHQSAIKHTTGEAIFIDDMPPLDQELFLAVVTSTRAHAKITSLDASEALACPGVVDVITAEDVPGENNHSGEIFYAQDEVICVGQIVCAVAADTYAHAKEAAKRVRIAYDDVEPVIITIEQALEHNSFLSSEKKIEQGNVEYAFEHVDQVIEGEIHVEGQEHFYMETQSILAIPQAEDKEMVLHLGTQFPTHVQVTGVLQRPWDKLLCSLALQFPAYLTRIRKVIKGTSDVPSGSSGTTKAKITIVVYHRDLLATLSQFHSSGLPRTPILCVCNLMEDEAFCNRVISHRTGRPIRFILERSADMLITAGRHPLLGKYKIGFMNNGEIKAADVEYYVNGGCTPDESEMVIEFIVLKSENAYSIPNFRCRGRACKTNLPSNTAFRGFGFPQATVVVEAYVTAVASKCNLLPEEVKEINMYKQTSKTAYKQTFNPEPLRRCWKECLEKSSFYARKQAAEEFNKKNYWKKRGLAVVPMKYSIGMPIAFYNQAAALVHIYLDGSVLLTHGGCELGQGLYTKMIQVASRELNIPQSYVHLSETSTVTVPNAVFTAGSLGTDVNGKAVQNACQILLDRLSPIIRKNPKGKWKEWVAKAFEESISLSATGYFKGYQTNMDWEKEEGDAYPYYVYGAACSEVEVDCLTGAHKLLRTDIFMDAAFSINPALDIGQVEGAFVQGMGFYTIEELKYSPEGVLHSRGPDDYKIPTVTEIPEELYVSLVHSRNPIAIYSSKGLGEAGMFLGSSVLFAIYDAVTAARRERGMSDTFPMNSPATPEVIRMSCTDQFTDMIPRDDPSTFTPWSIHVS</sequence>
<dbReference type="RefSeq" id="XP_013208911.1">
    <property type="nucleotide sequence ID" value="XM_013353457.1"/>
</dbReference>
<dbReference type="Proteomes" id="UP000694915">
    <property type="component" value="Unplaced"/>
</dbReference>
<dbReference type="Gene3D" id="3.30.465.10">
    <property type="match status" value="1"/>
</dbReference>
<accession>A0ABM1AV79</accession>
<dbReference type="Pfam" id="PF20256">
    <property type="entry name" value="MoCoBD_2"/>
    <property type="match status" value="1"/>
</dbReference>
<dbReference type="SUPFAM" id="SSF54665">
    <property type="entry name" value="CO dehydrogenase molybdoprotein N-domain-like"/>
    <property type="match status" value="1"/>
</dbReference>
<dbReference type="PANTHER" id="PTHR45444">
    <property type="entry name" value="XANTHINE DEHYDROGENASE"/>
    <property type="match status" value="1"/>
</dbReference>
<keyword evidence="11" id="KW-0411">Iron-sulfur</keyword>
<dbReference type="Pfam" id="PF00111">
    <property type="entry name" value="Fer2"/>
    <property type="match status" value="1"/>
</dbReference>
<dbReference type="InterPro" id="IPR037165">
    <property type="entry name" value="AldOxase/xan_DH_Mopterin-bd_sf"/>
</dbReference>
<dbReference type="GeneID" id="101990665"/>
<dbReference type="SMART" id="SM01092">
    <property type="entry name" value="CO_deh_flav_C"/>
    <property type="match status" value="1"/>
</dbReference>
<feature type="domain" description="FAD-binding PCMH-type" evidence="13">
    <location>
        <begin position="212"/>
        <end position="385"/>
    </location>
</feature>
<dbReference type="Gene3D" id="3.10.20.30">
    <property type="match status" value="1"/>
</dbReference>
<keyword evidence="6" id="KW-0001">2Fe-2S</keyword>
<dbReference type="SUPFAM" id="SSF55447">
    <property type="entry name" value="CO dehydrogenase flavoprotein C-terminal domain-like"/>
    <property type="match status" value="1"/>
</dbReference>
<evidence type="ECO:0000256" key="7">
    <source>
        <dbReference type="ARBA" id="ARBA00022723"/>
    </source>
</evidence>
<dbReference type="PROSITE" id="PS51387">
    <property type="entry name" value="FAD_PCMH"/>
    <property type="match status" value="1"/>
</dbReference>
<keyword evidence="7" id="KW-0479">Metal-binding</keyword>
<dbReference type="InterPro" id="IPR002888">
    <property type="entry name" value="2Fe-2S-bd"/>
</dbReference>
<dbReference type="PANTHER" id="PTHR45444:SF3">
    <property type="entry name" value="XANTHINE DEHYDROGENASE"/>
    <property type="match status" value="1"/>
</dbReference>
<proteinExistence type="inferred from homology"/>
<dbReference type="Pfam" id="PF03450">
    <property type="entry name" value="CO_deh_flav_C"/>
    <property type="match status" value="1"/>
</dbReference>
<evidence type="ECO:0000256" key="4">
    <source>
        <dbReference type="ARBA" id="ARBA00022505"/>
    </source>
</evidence>
<dbReference type="Gene3D" id="3.30.43.10">
    <property type="entry name" value="Uridine Diphospho-n-acetylenolpyruvylglucosamine Reductase, domain 2"/>
    <property type="match status" value="1"/>
</dbReference>
<dbReference type="Pfam" id="PF01799">
    <property type="entry name" value="Fer2_2"/>
    <property type="match status" value="1"/>
</dbReference>
<dbReference type="Pfam" id="PF00941">
    <property type="entry name" value="FAD_binding_5"/>
    <property type="match status" value="1"/>
</dbReference>
<evidence type="ECO:0000256" key="1">
    <source>
        <dbReference type="ARBA" id="ARBA00001924"/>
    </source>
</evidence>
<keyword evidence="14" id="KW-1185">Reference proteome</keyword>
<dbReference type="PROSITE" id="PS00197">
    <property type="entry name" value="2FE2S_FER_1"/>
    <property type="match status" value="1"/>
</dbReference>
<keyword evidence="10" id="KW-0408">Iron</keyword>
<dbReference type="Gene3D" id="3.90.1170.50">
    <property type="entry name" value="Aldehyde oxidase/xanthine dehydrogenase, a/b hammerhead"/>
    <property type="match status" value="1"/>
</dbReference>
<evidence type="ECO:0000259" key="13">
    <source>
        <dbReference type="PROSITE" id="PS51387"/>
    </source>
</evidence>
<dbReference type="InterPro" id="IPR016169">
    <property type="entry name" value="FAD-bd_PCMH_sub2"/>
</dbReference>
<dbReference type="InterPro" id="IPR005107">
    <property type="entry name" value="CO_DH_flav_C"/>
</dbReference>
<dbReference type="InterPro" id="IPR000674">
    <property type="entry name" value="Ald_Oxase/Xan_DH_a/b"/>
</dbReference>
<dbReference type="InterPro" id="IPR036683">
    <property type="entry name" value="CO_DH_flav_C_dom_sf"/>
</dbReference>
<comment type="similarity">
    <text evidence="3">Belongs to the xanthine dehydrogenase family.</text>
</comment>
<dbReference type="Pfam" id="PF01315">
    <property type="entry name" value="Ald_Xan_dh_C"/>
    <property type="match status" value="1"/>
</dbReference>
<keyword evidence="8" id="KW-0274">FAD</keyword>
<dbReference type="Gene3D" id="1.10.150.120">
    <property type="entry name" value="[2Fe-2S]-binding domain"/>
    <property type="match status" value="1"/>
</dbReference>
<comment type="cofactor">
    <cofactor evidence="2">
        <name>FAD</name>
        <dbReference type="ChEBI" id="CHEBI:57692"/>
    </cofactor>
</comment>
<dbReference type="SMART" id="SM01008">
    <property type="entry name" value="Ald_Xan_dh_C"/>
    <property type="match status" value="1"/>
</dbReference>
<organism evidence="14 15">
    <name type="scientific">Microtus ochrogaster</name>
    <name type="common">Prairie vole</name>
    <dbReference type="NCBI Taxonomy" id="79684"/>
    <lineage>
        <taxon>Eukaryota</taxon>
        <taxon>Metazoa</taxon>
        <taxon>Chordata</taxon>
        <taxon>Craniata</taxon>
        <taxon>Vertebrata</taxon>
        <taxon>Euteleostomi</taxon>
        <taxon>Mammalia</taxon>
        <taxon>Eutheria</taxon>
        <taxon>Euarchontoglires</taxon>
        <taxon>Glires</taxon>
        <taxon>Rodentia</taxon>
        <taxon>Myomorpha</taxon>
        <taxon>Muroidea</taxon>
        <taxon>Cricetidae</taxon>
        <taxon>Arvicolinae</taxon>
        <taxon>Microtus</taxon>
    </lineage>
</organism>
<comment type="cofactor">
    <cofactor evidence="12">
        <name>[2Fe-2S] cluster</name>
        <dbReference type="ChEBI" id="CHEBI:190135"/>
    </cofactor>
</comment>
<dbReference type="InterPro" id="IPR036318">
    <property type="entry name" value="FAD-bd_PCMH-like_sf"/>
</dbReference>
<evidence type="ECO:0000256" key="6">
    <source>
        <dbReference type="ARBA" id="ARBA00022714"/>
    </source>
</evidence>
<dbReference type="InterPro" id="IPR036010">
    <property type="entry name" value="2Fe-2S_ferredoxin-like_sf"/>
</dbReference>
<dbReference type="InterPro" id="IPR046867">
    <property type="entry name" value="AldOxase/xan_DH_MoCoBD2"/>
</dbReference>
<protein>
    <submittedName>
        <fullName evidence="15">Aldehyde oxidase 4</fullName>
    </submittedName>
</protein>
<evidence type="ECO:0000313" key="14">
    <source>
        <dbReference type="Proteomes" id="UP000694915"/>
    </source>
</evidence>
<dbReference type="SUPFAM" id="SSF56003">
    <property type="entry name" value="Molybdenum cofactor-binding domain"/>
    <property type="match status" value="2"/>
</dbReference>
<dbReference type="InterPro" id="IPR016166">
    <property type="entry name" value="FAD-bd_PCMH"/>
</dbReference>
<evidence type="ECO:0000256" key="12">
    <source>
        <dbReference type="ARBA" id="ARBA00034078"/>
    </source>
</evidence>
<dbReference type="PIRSF" id="PIRSF000127">
    <property type="entry name" value="Xanthine_DH"/>
    <property type="match status" value="1"/>
</dbReference>
<dbReference type="Gene3D" id="3.30.390.50">
    <property type="entry name" value="CO dehydrogenase flavoprotein, C-terminal domain"/>
    <property type="match status" value="1"/>
</dbReference>
<comment type="cofactor">
    <cofactor evidence="1">
        <name>Mo-molybdopterin</name>
        <dbReference type="ChEBI" id="CHEBI:71302"/>
    </cofactor>
</comment>
<evidence type="ECO:0000256" key="2">
    <source>
        <dbReference type="ARBA" id="ARBA00001974"/>
    </source>
</evidence>